<keyword evidence="1" id="KW-0812">Transmembrane</keyword>
<proteinExistence type="predicted"/>
<name>A0ABM9N8D1_9RICK</name>
<sequence>MYLKINCAIYFNFLFFDQENIFICKHSIIRIKLILIALPHLYLNIYNLLTIVTKYLNLSCIKCMSTINFITLNFLLMLLS</sequence>
<dbReference type="Proteomes" id="UP001314181">
    <property type="component" value="Unassembled WGS sequence"/>
</dbReference>
<evidence type="ECO:0000256" key="1">
    <source>
        <dbReference type="SAM" id="Phobius"/>
    </source>
</evidence>
<evidence type="ECO:0000313" key="3">
    <source>
        <dbReference type="Proteomes" id="UP001314181"/>
    </source>
</evidence>
<feature type="transmembrane region" description="Helical" evidence="1">
    <location>
        <begin position="55"/>
        <end position="79"/>
    </location>
</feature>
<dbReference type="EMBL" id="CAWVOK010000024">
    <property type="protein sequence ID" value="CAK8163187.1"/>
    <property type="molecule type" value="Genomic_DNA"/>
</dbReference>
<keyword evidence="3" id="KW-1185">Reference proteome</keyword>
<gene>
    <name evidence="2" type="ORF">CAXC1_310029</name>
</gene>
<evidence type="ECO:0000313" key="2">
    <source>
        <dbReference type="EMBL" id="CAK8163187.1"/>
    </source>
</evidence>
<protein>
    <submittedName>
        <fullName evidence="2">Uncharacterized protein</fullName>
    </submittedName>
</protein>
<reference evidence="2 3" key="1">
    <citation type="submission" date="2024-01" db="EMBL/GenBank/DDBJ databases">
        <authorList>
            <person name="Kunselman E."/>
        </authorList>
    </citation>
    <scope>NUCLEOTIDE SEQUENCE [LARGE SCALE GENOMIC DNA]</scope>
    <source>
        <strain evidence="2">2 abalone samples</strain>
    </source>
</reference>
<comment type="caution">
    <text evidence="2">The sequence shown here is derived from an EMBL/GenBank/DDBJ whole genome shotgun (WGS) entry which is preliminary data.</text>
</comment>
<keyword evidence="1" id="KW-1133">Transmembrane helix</keyword>
<organism evidence="2 3">
    <name type="scientific">Candidatus Xenohaliotis californiensis</name>
    <dbReference type="NCBI Taxonomy" id="84677"/>
    <lineage>
        <taxon>Bacteria</taxon>
        <taxon>Pseudomonadati</taxon>
        <taxon>Pseudomonadota</taxon>
        <taxon>Alphaproteobacteria</taxon>
        <taxon>Rickettsiales</taxon>
        <taxon>Anaplasmataceae</taxon>
        <taxon>Candidatus Xenohaliotis</taxon>
    </lineage>
</organism>
<keyword evidence="1" id="KW-0472">Membrane</keyword>
<accession>A0ABM9N8D1</accession>